<name>A0ABU9SPV6_9BURK</name>
<keyword evidence="2" id="KW-0732">Signal</keyword>
<keyword evidence="4" id="KW-1185">Reference proteome</keyword>
<feature type="chain" id="PRO_5046238385" description="Lipoprotein" evidence="2">
    <location>
        <begin position="21"/>
        <end position="279"/>
    </location>
</feature>
<comment type="caution">
    <text evidence="3">The sequence shown here is derived from an EMBL/GenBank/DDBJ whole genome shotgun (WGS) entry which is preliminary data.</text>
</comment>
<keyword evidence="1" id="KW-0175">Coiled coil</keyword>
<reference evidence="3 4" key="1">
    <citation type="submission" date="2024-01" db="EMBL/GenBank/DDBJ databases">
        <title>The diversity of rhizobia nodulating Mimosa spp. in eleven states of Brazil covering several biomes is determined by host plant, location, and edaphic factors.</title>
        <authorList>
            <person name="Rouws L."/>
            <person name="Barauna A."/>
            <person name="Beukes C."/>
            <person name="De Faria S.M."/>
            <person name="Gross E."/>
            <person name="Dos Reis Junior F.B."/>
            <person name="Simon M."/>
            <person name="Maluk M."/>
            <person name="Odee D.W."/>
            <person name="Kenicer G."/>
            <person name="Young J.P.W."/>
            <person name="Reis V.M."/>
            <person name="Zilli J."/>
            <person name="James E.K."/>
        </authorList>
    </citation>
    <scope>NUCLEOTIDE SEQUENCE [LARGE SCALE GENOMIC DNA]</scope>
    <source>
        <strain evidence="3 4">JPY164</strain>
    </source>
</reference>
<protein>
    <recommendedName>
        <fullName evidence="5">Lipoprotein</fullName>
    </recommendedName>
</protein>
<dbReference type="RefSeq" id="WP_406954375.1">
    <property type="nucleotide sequence ID" value="NZ_JAYMRW010000031.1"/>
</dbReference>
<evidence type="ECO:0008006" key="5">
    <source>
        <dbReference type="Google" id="ProtNLM"/>
    </source>
</evidence>
<gene>
    <name evidence="3" type="ORF">VSR33_37420</name>
</gene>
<accession>A0ABU9SPV6</accession>
<dbReference type="Proteomes" id="UP001390669">
    <property type="component" value="Unassembled WGS sequence"/>
</dbReference>
<dbReference type="EMBL" id="JAYMRW010000031">
    <property type="protein sequence ID" value="MEM5453069.1"/>
    <property type="molecule type" value="Genomic_DNA"/>
</dbReference>
<evidence type="ECO:0000313" key="3">
    <source>
        <dbReference type="EMBL" id="MEM5453069.1"/>
    </source>
</evidence>
<evidence type="ECO:0000313" key="4">
    <source>
        <dbReference type="Proteomes" id="UP001390669"/>
    </source>
</evidence>
<feature type="signal peptide" evidence="2">
    <location>
        <begin position="1"/>
        <end position="20"/>
    </location>
</feature>
<feature type="coiled-coil region" evidence="1">
    <location>
        <begin position="188"/>
        <end position="215"/>
    </location>
</feature>
<evidence type="ECO:0000256" key="1">
    <source>
        <dbReference type="SAM" id="Coils"/>
    </source>
</evidence>
<sequence length="279" mass="30505">MKISLSGLVCCVAMSLAACGGGASLNADGKGSAAPSAATLSTDTSYRKLARSSMKPPIALRGFYVRVTHEQGGWVLDSISRNQLSRNQLQEIFWVSEDKRNWYLAIPSEVAWCDSNASQNVAPYTVCNSQLGSFSKLGAMVSVTTTLGASMLKTKPYSVNKTDAENIVHSIPEGELNDAYLKMYKDDLDQRALAKAKLDEQRQEAEQARLLANQRIEDNASSMRKRVRIGTQTNCGQVFDVRLPMVGVQTMHGTQYIDISKLYGPDADCNFVNGVYVGR</sequence>
<proteinExistence type="predicted"/>
<organism evidence="3 4">
    <name type="scientific">Paraburkholderia guartelaensis</name>
    <dbReference type="NCBI Taxonomy" id="2546446"/>
    <lineage>
        <taxon>Bacteria</taxon>
        <taxon>Pseudomonadati</taxon>
        <taxon>Pseudomonadota</taxon>
        <taxon>Betaproteobacteria</taxon>
        <taxon>Burkholderiales</taxon>
        <taxon>Burkholderiaceae</taxon>
        <taxon>Paraburkholderia</taxon>
    </lineage>
</organism>
<dbReference type="PROSITE" id="PS51257">
    <property type="entry name" value="PROKAR_LIPOPROTEIN"/>
    <property type="match status" value="1"/>
</dbReference>
<evidence type="ECO:0000256" key="2">
    <source>
        <dbReference type="SAM" id="SignalP"/>
    </source>
</evidence>